<dbReference type="AlphaFoldDB" id="A0A6I0F0S0"/>
<organism evidence="1 2">
    <name type="scientific">Heliorestis acidaminivorans</name>
    <dbReference type="NCBI Taxonomy" id="553427"/>
    <lineage>
        <taxon>Bacteria</taxon>
        <taxon>Bacillati</taxon>
        <taxon>Bacillota</taxon>
        <taxon>Clostridia</taxon>
        <taxon>Eubacteriales</taxon>
        <taxon>Heliobacteriaceae</taxon>
        <taxon>Heliorestis</taxon>
    </lineage>
</organism>
<dbReference type="PANTHER" id="PTHR35276:SF1">
    <property type="entry name" value="TRNA (MNM(5)S(2)U34)-METHYLTRANSFERASE, CHLOROPLASTIC"/>
    <property type="match status" value="1"/>
</dbReference>
<keyword evidence="2" id="KW-1185">Reference proteome</keyword>
<comment type="caution">
    <text evidence="1">The sequence shown here is derived from an EMBL/GenBank/DDBJ whole genome shotgun (WGS) entry which is preliminary data.</text>
</comment>
<evidence type="ECO:0008006" key="3">
    <source>
        <dbReference type="Google" id="ProtNLM"/>
    </source>
</evidence>
<proteinExistence type="predicted"/>
<dbReference type="Proteomes" id="UP000468766">
    <property type="component" value="Unassembled WGS sequence"/>
</dbReference>
<sequence>MSSLTSAVLWSQKLLKEKLKRGDFVIDGTAGKGNDSLFLAQHVLPDGLLWAFDIQAEAIEKTKGKLEEAGFSARAYSTLPSLGLSDQLGEQAKKNFALLQEGIHLIRADHSEVDQLLAQPLECPPLKGAIFNLGYLPGGDHGVTTQAETTISALQTLSKHLAPEGRLVVVVYVGHEGSAEEAEAVDKWWTDLPHEQWDTLSISFPNRRGHPPYVLLAEKKKVKGRCK</sequence>
<dbReference type="Gene3D" id="3.40.50.150">
    <property type="entry name" value="Vaccinia Virus protein VP39"/>
    <property type="match status" value="1"/>
</dbReference>
<dbReference type="EMBL" id="WBXO01000010">
    <property type="protein sequence ID" value="KAB2951689.1"/>
    <property type="molecule type" value="Genomic_DNA"/>
</dbReference>
<gene>
    <name evidence="1" type="ORF">F9B85_11715</name>
</gene>
<dbReference type="PANTHER" id="PTHR35276">
    <property type="entry name" value="S-ADENOSYL-L-METHIONINE-DEPENDENT METHYLTRANSFERASES SUPERFAMILY PROTEIN"/>
    <property type="match status" value="1"/>
</dbReference>
<dbReference type="RefSeq" id="WP_151621145.1">
    <property type="nucleotide sequence ID" value="NZ_WBXO01000010.1"/>
</dbReference>
<dbReference type="SUPFAM" id="SSF53335">
    <property type="entry name" value="S-adenosyl-L-methionine-dependent methyltransferases"/>
    <property type="match status" value="1"/>
</dbReference>
<dbReference type="InterPro" id="IPR010719">
    <property type="entry name" value="MnmM_MeTrfase"/>
</dbReference>
<reference evidence="1 2" key="1">
    <citation type="submission" date="2019-10" db="EMBL/GenBank/DDBJ databases">
        <title>Whole-genome sequence of the extremophile Heliorestis acidaminivorans DSM 24790.</title>
        <authorList>
            <person name="Kyndt J.A."/>
            <person name="Meyer T.E."/>
        </authorList>
    </citation>
    <scope>NUCLEOTIDE SEQUENCE [LARGE SCALE GENOMIC DNA]</scope>
    <source>
        <strain evidence="1 2">DSM 24790</strain>
    </source>
</reference>
<accession>A0A6I0F0S0</accession>
<name>A0A6I0F0S0_9FIRM</name>
<protein>
    <recommendedName>
        <fullName evidence="3">Methyltransferase domain-containing protein</fullName>
    </recommendedName>
</protein>
<dbReference type="InterPro" id="IPR029063">
    <property type="entry name" value="SAM-dependent_MTases_sf"/>
</dbReference>
<evidence type="ECO:0000313" key="1">
    <source>
        <dbReference type="EMBL" id="KAB2951689.1"/>
    </source>
</evidence>
<dbReference type="OrthoDB" id="9792989at2"/>
<dbReference type="Pfam" id="PF06962">
    <property type="entry name" value="rRNA_methylase"/>
    <property type="match status" value="1"/>
</dbReference>
<evidence type="ECO:0000313" key="2">
    <source>
        <dbReference type="Proteomes" id="UP000468766"/>
    </source>
</evidence>